<keyword evidence="5" id="KW-1185">Reference proteome</keyword>
<organism evidence="4 5">
    <name type="scientific">Solanum verrucosum</name>
    <dbReference type="NCBI Taxonomy" id="315347"/>
    <lineage>
        <taxon>Eukaryota</taxon>
        <taxon>Viridiplantae</taxon>
        <taxon>Streptophyta</taxon>
        <taxon>Embryophyta</taxon>
        <taxon>Tracheophyta</taxon>
        <taxon>Spermatophyta</taxon>
        <taxon>Magnoliopsida</taxon>
        <taxon>eudicotyledons</taxon>
        <taxon>Gunneridae</taxon>
        <taxon>Pentapetalae</taxon>
        <taxon>asterids</taxon>
        <taxon>lamiids</taxon>
        <taxon>Solanales</taxon>
        <taxon>Solanaceae</taxon>
        <taxon>Solanoideae</taxon>
        <taxon>Solaneae</taxon>
        <taxon>Solanum</taxon>
    </lineage>
</organism>
<dbReference type="AlphaFoldDB" id="A0AAF0ZQZ8"/>
<evidence type="ECO:0000313" key="5">
    <source>
        <dbReference type="Proteomes" id="UP001234989"/>
    </source>
</evidence>
<reference evidence="4" key="1">
    <citation type="submission" date="2023-08" db="EMBL/GenBank/DDBJ databases">
        <title>A de novo genome assembly of Solanum verrucosum Schlechtendal, a Mexican diploid species geographically isolated from the other diploid A-genome species in potato relatives.</title>
        <authorList>
            <person name="Hosaka K."/>
        </authorList>
    </citation>
    <scope>NUCLEOTIDE SEQUENCE</scope>
    <source>
        <tissue evidence="4">Young leaves</tissue>
    </source>
</reference>
<dbReference type="Pfam" id="PF13499">
    <property type="entry name" value="EF-hand_7"/>
    <property type="match status" value="1"/>
</dbReference>
<dbReference type="InterPro" id="IPR011992">
    <property type="entry name" value="EF-hand-dom_pair"/>
</dbReference>
<dbReference type="PANTHER" id="PTHR23064">
    <property type="entry name" value="TROPONIN"/>
    <property type="match status" value="1"/>
</dbReference>
<name>A0AAF0ZQZ8_SOLVR</name>
<sequence length="323" mass="37151">MWPIFETWNWDRVEKLIQNSSAQPCLVLKLLSNKVGSLLCFWNAPKKYRRLDTKLETKMVELKRSSSGQSKFRSINSIILKFPHFKEGLKEIKGVFEQFDEDSNGTIDRDELKKCVKKLHFHVKDEEVNDLFDSCDVDEKEGIQFNEFIVLLCLLYLLIDSSSSSDNFLFCYYLLCLLLTVVSCISVTAFTGLLWTVERSIGNSLSTFEVGTSKIGSPELEATFNTIVEAFLFLDKNGDGKLHKKDVLKALNDECPCEKSPSHVTRTRFREMDWNRSGKVSFRQFLFAFLDWVGIDTDDENHTTKRETKCNNHTSTKLVDSAV</sequence>
<dbReference type="Pfam" id="PF13202">
    <property type="entry name" value="EF-hand_5"/>
    <property type="match status" value="1"/>
</dbReference>
<evidence type="ECO:0000256" key="1">
    <source>
        <dbReference type="ARBA" id="ARBA00022837"/>
    </source>
</evidence>
<keyword evidence="2" id="KW-0472">Membrane</keyword>
<keyword evidence="1" id="KW-0106">Calcium</keyword>
<keyword evidence="2" id="KW-1133">Transmembrane helix</keyword>
<dbReference type="InterPro" id="IPR002048">
    <property type="entry name" value="EF_hand_dom"/>
</dbReference>
<proteinExistence type="predicted"/>
<dbReference type="CDD" id="cd00051">
    <property type="entry name" value="EFh"/>
    <property type="match status" value="1"/>
</dbReference>
<dbReference type="PROSITE" id="PS00018">
    <property type="entry name" value="EF_HAND_1"/>
    <property type="match status" value="1"/>
</dbReference>
<evidence type="ECO:0000256" key="2">
    <source>
        <dbReference type="SAM" id="Phobius"/>
    </source>
</evidence>
<evidence type="ECO:0000259" key="3">
    <source>
        <dbReference type="PROSITE" id="PS50222"/>
    </source>
</evidence>
<feature type="domain" description="EF-hand" evidence="3">
    <location>
        <begin position="87"/>
        <end position="122"/>
    </location>
</feature>
<feature type="transmembrane region" description="Helical" evidence="2">
    <location>
        <begin position="171"/>
        <end position="195"/>
    </location>
</feature>
<dbReference type="GO" id="GO:0005509">
    <property type="term" value="F:calcium ion binding"/>
    <property type="evidence" value="ECO:0007669"/>
    <property type="project" value="InterPro"/>
</dbReference>
<protein>
    <recommendedName>
        <fullName evidence="3">EF-hand domain-containing protein</fullName>
    </recommendedName>
</protein>
<dbReference type="Proteomes" id="UP001234989">
    <property type="component" value="Chromosome 9"/>
</dbReference>
<dbReference type="PROSITE" id="PS50222">
    <property type="entry name" value="EF_HAND_2"/>
    <property type="match status" value="3"/>
</dbReference>
<dbReference type="EMBL" id="CP133620">
    <property type="protein sequence ID" value="WMV48271.1"/>
    <property type="molecule type" value="Genomic_DNA"/>
</dbReference>
<keyword evidence="2" id="KW-0812">Transmembrane</keyword>
<gene>
    <name evidence="4" type="ORF">MTR67_041656</name>
</gene>
<evidence type="ECO:0000313" key="4">
    <source>
        <dbReference type="EMBL" id="WMV48271.1"/>
    </source>
</evidence>
<dbReference type="InterPro" id="IPR018247">
    <property type="entry name" value="EF_Hand_1_Ca_BS"/>
</dbReference>
<feature type="domain" description="EF-hand" evidence="3">
    <location>
        <begin position="123"/>
        <end position="158"/>
    </location>
</feature>
<feature type="domain" description="EF-hand" evidence="3">
    <location>
        <begin position="222"/>
        <end position="257"/>
    </location>
</feature>
<dbReference type="Gene3D" id="1.10.238.10">
    <property type="entry name" value="EF-hand"/>
    <property type="match status" value="2"/>
</dbReference>
<accession>A0AAF0ZQZ8</accession>
<dbReference type="SUPFAM" id="SSF47473">
    <property type="entry name" value="EF-hand"/>
    <property type="match status" value="1"/>
</dbReference>
<dbReference type="InterPro" id="IPR052591">
    <property type="entry name" value="CML21-like"/>
</dbReference>
<dbReference type="SMART" id="SM00054">
    <property type="entry name" value="EFh"/>
    <property type="match status" value="4"/>
</dbReference>